<evidence type="ECO:0000313" key="4">
    <source>
        <dbReference type="EMBL" id="PNY29595.1"/>
    </source>
</evidence>
<sequence>MYGLDRRSGGAGSHLIVRFVIPLLPALDSLQTSSTKTMAKEAHSHRLLADGPDDSEDDSGFPQNASNGVRQRNSGAARWLAKSLVLLFILAAVCIASFWAGTYVTMRQSALDGTCAAHTTQWSPLLKDVSIRYRFHDFNGSFMDEDIYRRPGSPEVDEAWEALGVDYRAGVISHQDGLASGLGQSFVQRSDKYGGGFLECIICIAWRVFPGSHRHAGGQLTILQNLLRKALYFNYDRYKELGEHAFKNEERILRRHVTHCLDTIRQVLMCNVDTGVLGQVWVDAEQPTAFPDFNTRHVCKNYADVREWAGKLQVRTTRRSAAALARLLMSSCV</sequence>
<proteinExistence type="inferred from homology"/>
<feature type="transmembrane region" description="Helical" evidence="3">
    <location>
        <begin position="79"/>
        <end position="100"/>
    </location>
</feature>
<name>A0A2K3QPY9_9HYPO</name>
<evidence type="ECO:0000256" key="3">
    <source>
        <dbReference type="SAM" id="Phobius"/>
    </source>
</evidence>
<dbReference type="Pfam" id="PF11807">
    <property type="entry name" value="UstYa"/>
    <property type="match status" value="1"/>
</dbReference>
<dbReference type="Proteomes" id="UP000236621">
    <property type="component" value="Unassembled WGS sequence"/>
</dbReference>
<keyword evidence="3" id="KW-0472">Membrane</keyword>
<evidence type="ECO:0000256" key="2">
    <source>
        <dbReference type="SAM" id="MobiDB-lite"/>
    </source>
</evidence>
<evidence type="ECO:0000256" key="1">
    <source>
        <dbReference type="ARBA" id="ARBA00035112"/>
    </source>
</evidence>
<dbReference type="GO" id="GO:0043386">
    <property type="term" value="P:mycotoxin biosynthetic process"/>
    <property type="evidence" value="ECO:0007669"/>
    <property type="project" value="InterPro"/>
</dbReference>
<protein>
    <recommendedName>
        <fullName evidence="6">Tat pathway signal sequence</fullName>
    </recommendedName>
</protein>
<keyword evidence="3" id="KW-0812">Transmembrane</keyword>
<dbReference type="OrthoDB" id="4909933at2759"/>
<comment type="caution">
    <text evidence="4">The sequence shown here is derived from an EMBL/GenBank/DDBJ whole genome shotgun (WGS) entry which is preliminary data.</text>
</comment>
<evidence type="ECO:0008006" key="6">
    <source>
        <dbReference type="Google" id="ProtNLM"/>
    </source>
</evidence>
<evidence type="ECO:0000313" key="5">
    <source>
        <dbReference type="Proteomes" id="UP000236621"/>
    </source>
</evidence>
<gene>
    <name evidence="4" type="ORF">TCAP_00492</name>
</gene>
<dbReference type="PANTHER" id="PTHR33365">
    <property type="entry name" value="YALI0B05434P"/>
    <property type="match status" value="1"/>
</dbReference>
<accession>A0A2K3QPY9</accession>
<dbReference type="EMBL" id="NRSZ01000087">
    <property type="protein sequence ID" value="PNY29595.1"/>
    <property type="molecule type" value="Genomic_DNA"/>
</dbReference>
<keyword evidence="5" id="KW-1185">Reference proteome</keyword>
<dbReference type="AlphaFoldDB" id="A0A2K3QPY9"/>
<keyword evidence="3" id="KW-1133">Transmembrane helix</keyword>
<organism evidence="4 5">
    <name type="scientific">Tolypocladium capitatum</name>
    <dbReference type="NCBI Taxonomy" id="45235"/>
    <lineage>
        <taxon>Eukaryota</taxon>
        <taxon>Fungi</taxon>
        <taxon>Dikarya</taxon>
        <taxon>Ascomycota</taxon>
        <taxon>Pezizomycotina</taxon>
        <taxon>Sordariomycetes</taxon>
        <taxon>Hypocreomycetidae</taxon>
        <taxon>Hypocreales</taxon>
        <taxon>Ophiocordycipitaceae</taxon>
        <taxon>Tolypocladium</taxon>
    </lineage>
</organism>
<dbReference type="STRING" id="45235.A0A2K3QPY9"/>
<dbReference type="InterPro" id="IPR021765">
    <property type="entry name" value="UstYa-like"/>
</dbReference>
<dbReference type="PANTHER" id="PTHR33365:SF13">
    <property type="entry name" value="TAT PATHWAY SIGNAL SEQUENCE"/>
    <property type="match status" value="1"/>
</dbReference>
<reference evidence="4 5" key="1">
    <citation type="submission" date="2017-08" db="EMBL/GenBank/DDBJ databases">
        <title>Harnessing the power of phylogenomics to disentangle the directionality and signatures of interkingdom host jumping in the parasitic fungal genus Tolypocladium.</title>
        <authorList>
            <person name="Quandt C.A."/>
            <person name="Patterson W."/>
            <person name="Spatafora J.W."/>
        </authorList>
    </citation>
    <scope>NUCLEOTIDE SEQUENCE [LARGE SCALE GENOMIC DNA]</scope>
    <source>
        <strain evidence="4 5">CBS 113982</strain>
    </source>
</reference>
<comment type="similarity">
    <text evidence="1">Belongs to the ustYa family.</text>
</comment>
<feature type="region of interest" description="Disordered" evidence="2">
    <location>
        <begin position="41"/>
        <end position="69"/>
    </location>
</feature>